<dbReference type="PROSITE" id="PS00211">
    <property type="entry name" value="ABC_TRANSPORTER_1"/>
    <property type="match status" value="1"/>
</dbReference>
<sequence length="1213" mass="129285">MAPRFSAPVITLKEVMMGGANRKGHRCAPCGGGSAVLQSLADKAKRFAFLWGVVLVLGATYVTLHTRDAFFERGRGVLVGSSRARGDASDAGLTADEFYANHCDGEQLRKLANARKPVDARDPRCAFESDASDAACAGGLFRWRYDNGKPGDVDAAPEGFFSPEFQTCLVRCAAGGYCPRSNTTNPRDTKCRYPGSVDKSIASHKVGGGRRVCPGSKHLYLCPAGSYCRDSAQRHKCHTNHACPTGSTRGARCHALFHGGKSSVPCEDEGLKFPDYSETCALFVATVACLLLLVRALTSSKAARAKGASLAKALQEIDAAAGAAARDAFGLTTTTDGDALSPKSVVDDELGQDAPFYSLSFEDHAKVVFFAGGAALTLMLVSVFHNGVAVAAVLFAAVSVFGCCGLCHYDVIAMALRSESGAVWTCCGCARRSHVALCVVFGVVFAAAATVYARGGSYGTQWNLVVVYVAGFLAAVFLVGGAAAAGFAAVEARRDGAARPSLEGRSLSHLPSNKTVTRRVDLFFDRVGLRVRASGKVVLRDVSGSVVSGSVTAIMGPSGAGKTTLMSVLADRAGGYGVTTGDIAVHVGGERHAGGGLGRLSSLVAFVPQDDVMLPELTVRQTLTFYAAIKADRPLSSAEIDQRVADVLRIVQLARSTHDVVIGDAERRGISGGQKKRVNVAMEIVSNPSLLFLDEPTSGLDSATSAHVVGALLELARRGVNVVVVLHQPSFALFSSFTHIVLLGVGGRMVYHGPPAAAEPYFRSLGYALPEFSNPADYYMEILSGLAKPAGVTEGPAAEVLAGTLAAAWDASELAAEDVALKPEGVELTYADDVPVGRGWWAEAFLFARRALLQELMKPGDLAFDVLLLTGTGATFGSQSANVEVASLPTMIVWVGIGLQLFLAVTSLRVFGSERLVHWRETTPGSGMALSASAYFFGKDLVQIPRLAILVLSFTVPFYTLATPDPTLPFVFACFYLLSYAVSGYAYMASVVVGPKDAQLLVVCVSLVLVMLSPPSERLETTNEDFFTRLLTWLSPIRWAGETLIVKQTRHLSHAWKMPPYFYGKPQRESALAIVLGFTFHEGWLYDVRLKETPNNDGVCEIDGKWIKNEWLNWPVLFFLGVASRLAAVVLLKLCSQPHLGKAPMTERLLAKCRRVAARFGGGRCARPPRWRAAPPDGPPETPTRADRGAADVERTPKIKLEPRRGSCGGYVD</sequence>
<comment type="caution">
    <text evidence="11">The sequence shown here is derived from an EMBL/GenBank/DDBJ whole genome shotgun (WGS) entry which is preliminary data.</text>
</comment>
<dbReference type="InterPro" id="IPR017871">
    <property type="entry name" value="ABC_transporter-like_CS"/>
</dbReference>
<evidence type="ECO:0000256" key="8">
    <source>
        <dbReference type="SAM" id="MobiDB-lite"/>
    </source>
</evidence>
<dbReference type="PROSITE" id="PS50893">
    <property type="entry name" value="ABC_TRANSPORTER_2"/>
    <property type="match status" value="1"/>
</dbReference>
<keyword evidence="6 9" id="KW-1133">Transmembrane helix</keyword>
<keyword evidence="7 9" id="KW-0472">Membrane</keyword>
<evidence type="ECO:0000256" key="4">
    <source>
        <dbReference type="ARBA" id="ARBA00022741"/>
    </source>
</evidence>
<feature type="transmembrane region" description="Helical" evidence="9">
    <location>
        <begin position="390"/>
        <end position="412"/>
    </location>
</feature>
<dbReference type="Proteomes" id="UP001363151">
    <property type="component" value="Unassembled WGS sequence"/>
</dbReference>
<keyword evidence="2" id="KW-0813">Transport</keyword>
<dbReference type="Pfam" id="PF00005">
    <property type="entry name" value="ABC_tran"/>
    <property type="match status" value="1"/>
</dbReference>
<keyword evidence="3 9" id="KW-0812">Transmembrane</keyword>
<keyword evidence="4" id="KW-0547">Nucleotide-binding</keyword>
<evidence type="ECO:0000313" key="12">
    <source>
        <dbReference type="Proteomes" id="UP001363151"/>
    </source>
</evidence>
<keyword evidence="5" id="KW-0067">ATP-binding</keyword>
<dbReference type="InterPro" id="IPR050352">
    <property type="entry name" value="ABCG_transporters"/>
</dbReference>
<dbReference type="SUPFAM" id="SSF52540">
    <property type="entry name" value="P-loop containing nucleoside triphosphate hydrolases"/>
    <property type="match status" value="1"/>
</dbReference>
<evidence type="ECO:0000256" key="6">
    <source>
        <dbReference type="ARBA" id="ARBA00022989"/>
    </source>
</evidence>
<dbReference type="Gene3D" id="3.40.50.300">
    <property type="entry name" value="P-loop containing nucleotide triphosphate hydrolases"/>
    <property type="match status" value="1"/>
</dbReference>
<dbReference type="InterPro" id="IPR043926">
    <property type="entry name" value="ABCG_dom"/>
</dbReference>
<feature type="domain" description="ABC transporter" evidence="10">
    <location>
        <begin position="517"/>
        <end position="770"/>
    </location>
</feature>
<keyword evidence="12" id="KW-1185">Reference proteome</keyword>
<comment type="subcellular location">
    <subcellularLocation>
        <location evidence="1">Membrane</location>
        <topology evidence="1">Multi-pass membrane protein</topology>
    </subcellularLocation>
</comment>
<feature type="transmembrane region" description="Helical" evidence="9">
    <location>
        <begin position="281"/>
        <end position="298"/>
    </location>
</feature>
<evidence type="ECO:0000256" key="3">
    <source>
        <dbReference type="ARBA" id="ARBA00022692"/>
    </source>
</evidence>
<dbReference type="Pfam" id="PF19055">
    <property type="entry name" value="ABC2_membrane_7"/>
    <property type="match status" value="2"/>
</dbReference>
<reference evidence="11 12" key="1">
    <citation type="submission" date="2024-03" db="EMBL/GenBank/DDBJ databases">
        <title>Aureococcus anophagefferens CCMP1851 and Kratosvirus quantuckense: Draft genome of a second virus-susceptible host strain in the model system.</title>
        <authorList>
            <person name="Chase E."/>
            <person name="Truchon A.R."/>
            <person name="Schepens W."/>
            <person name="Wilhelm S.W."/>
        </authorList>
    </citation>
    <scope>NUCLEOTIDE SEQUENCE [LARGE SCALE GENOMIC DNA]</scope>
    <source>
        <strain evidence="11 12">CCMP1851</strain>
    </source>
</reference>
<evidence type="ECO:0000256" key="7">
    <source>
        <dbReference type="ARBA" id="ARBA00023136"/>
    </source>
</evidence>
<name>A0ABR1FJG4_AURAN</name>
<feature type="transmembrane region" description="Helical" evidence="9">
    <location>
        <begin position="465"/>
        <end position="490"/>
    </location>
</feature>
<dbReference type="InterPro" id="IPR003593">
    <property type="entry name" value="AAA+_ATPase"/>
</dbReference>
<evidence type="ECO:0000256" key="2">
    <source>
        <dbReference type="ARBA" id="ARBA00022448"/>
    </source>
</evidence>
<feature type="compositionally biased region" description="Basic and acidic residues" evidence="8">
    <location>
        <begin position="1184"/>
        <end position="1205"/>
    </location>
</feature>
<evidence type="ECO:0000259" key="10">
    <source>
        <dbReference type="PROSITE" id="PS50893"/>
    </source>
</evidence>
<feature type="transmembrane region" description="Helical" evidence="9">
    <location>
        <begin position="47"/>
        <end position="64"/>
    </location>
</feature>
<dbReference type="PANTHER" id="PTHR48041">
    <property type="entry name" value="ABC TRANSPORTER G FAMILY MEMBER 28"/>
    <property type="match status" value="1"/>
</dbReference>
<dbReference type="EMBL" id="JBBJCI010000371">
    <property type="protein sequence ID" value="KAK7232019.1"/>
    <property type="molecule type" value="Genomic_DNA"/>
</dbReference>
<accession>A0ABR1FJG4</accession>
<feature type="region of interest" description="Disordered" evidence="8">
    <location>
        <begin position="1168"/>
        <end position="1213"/>
    </location>
</feature>
<feature type="transmembrane region" description="Helical" evidence="9">
    <location>
        <begin position="367"/>
        <end position="384"/>
    </location>
</feature>
<gene>
    <name evidence="11" type="ORF">SO694_00031018</name>
</gene>
<organism evidence="11 12">
    <name type="scientific">Aureococcus anophagefferens</name>
    <name type="common">Harmful bloom alga</name>
    <dbReference type="NCBI Taxonomy" id="44056"/>
    <lineage>
        <taxon>Eukaryota</taxon>
        <taxon>Sar</taxon>
        <taxon>Stramenopiles</taxon>
        <taxon>Ochrophyta</taxon>
        <taxon>Pelagophyceae</taxon>
        <taxon>Pelagomonadales</taxon>
        <taxon>Pelagomonadaceae</taxon>
        <taxon>Aureococcus</taxon>
    </lineage>
</organism>
<dbReference type="InterPro" id="IPR003439">
    <property type="entry name" value="ABC_transporter-like_ATP-bd"/>
</dbReference>
<feature type="transmembrane region" description="Helical" evidence="9">
    <location>
        <begin position="944"/>
        <end position="962"/>
    </location>
</feature>
<feature type="transmembrane region" description="Helical" evidence="9">
    <location>
        <begin position="891"/>
        <end position="911"/>
    </location>
</feature>
<evidence type="ECO:0000256" key="5">
    <source>
        <dbReference type="ARBA" id="ARBA00022840"/>
    </source>
</evidence>
<evidence type="ECO:0000256" key="1">
    <source>
        <dbReference type="ARBA" id="ARBA00004141"/>
    </source>
</evidence>
<evidence type="ECO:0000256" key="9">
    <source>
        <dbReference type="SAM" id="Phobius"/>
    </source>
</evidence>
<feature type="transmembrane region" description="Helical" evidence="9">
    <location>
        <begin position="433"/>
        <end position="453"/>
    </location>
</feature>
<protein>
    <submittedName>
        <fullName evidence="11">ABC transporter</fullName>
    </submittedName>
</protein>
<dbReference type="SMART" id="SM00382">
    <property type="entry name" value="AAA"/>
    <property type="match status" value="1"/>
</dbReference>
<dbReference type="PANTHER" id="PTHR48041:SF91">
    <property type="entry name" value="ABC TRANSPORTER G FAMILY MEMBER 28"/>
    <property type="match status" value="1"/>
</dbReference>
<dbReference type="InterPro" id="IPR027417">
    <property type="entry name" value="P-loop_NTPase"/>
</dbReference>
<evidence type="ECO:0000313" key="11">
    <source>
        <dbReference type="EMBL" id="KAK7232019.1"/>
    </source>
</evidence>
<proteinExistence type="predicted"/>
<feature type="transmembrane region" description="Helical" evidence="9">
    <location>
        <begin position="968"/>
        <end position="988"/>
    </location>
</feature>